<dbReference type="InterPro" id="IPR050109">
    <property type="entry name" value="HTH-type_TetR-like_transc_reg"/>
</dbReference>
<organism evidence="6 7">
    <name type="scientific">Tsukamurella soli</name>
    <dbReference type="NCBI Taxonomy" id="644556"/>
    <lineage>
        <taxon>Bacteria</taxon>
        <taxon>Bacillati</taxon>
        <taxon>Actinomycetota</taxon>
        <taxon>Actinomycetes</taxon>
        <taxon>Mycobacteriales</taxon>
        <taxon>Tsukamurellaceae</taxon>
        <taxon>Tsukamurella</taxon>
    </lineage>
</organism>
<evidence type="ECO:0000256" key="3">
    <source>
        <dbReference type="ARBA" id="ARBA00023163"/>
    </source>
</evidence>
<dbReference type="Gene3D" id="1.10.357.10">
    <property type="entry name" value="Tetracycline Repressor, domain 2"/>
    <property type="match status" value="1"/>
</dbReference>
<keyword evidence="1" id="KW-0805">Transcription regulation</keyword>
<evidence type="ECO:0000256" key="2">
    <source>
        <dbReference type="ARBA" id="ARBA00023125"/>
    </source>
</evidence>
<proteinExistence type="predicted"/>
<comment type="caution">
    <text evidence="6">The sequence shown here is derived from an EMBL/GenBank/DDBJ whole genome shotgun (WGS) entry which is preliminary data.</text>
</comment>
<dbReference type="Pfam" id="PF18556">
    <property type="entry name" value="TetR_C_35"/>
    <property type="match status" value="1"/>
</dbReference>
<evidence type="ECO:0000313" key="6">
    <source>
        <dbReference type="EMBL" id="GAA4389094.1"/>
    </source>
</evidence>
<dbReference type="InterPro" id="IPR009057">
    <property type="entry name" value="Homeodomain-like_sf"/>
</dbReference>
<keyword evidence="7" id="KW-1185">Reference proteome</keyword>
<feature type="DNA-binding region" description="H-T-H motif" evidence="4">
    <location>
        <begin position="46"/>
        <end position="65"/>
    </location>
</feature>
<accession>A0ABP8JDJ6</accession>
<sequence length="209" mass="21981">MSAPAFNRSGEGVRPARLRTARSASADAALDAVAAFLADHDWPQVTMAAVARRAGLSRQTLYNEFGNRQGLVIAYVSRFIDGLLAVVEQRLAEHPGDVSAAVEAALTDVFTLGFGDPMVRGIVGPNPHRDLLATVTVDGTPALHAAADELADVLSRSWAMFERADAAIAATALVRLVFSHLTLALGEPGDAAREVATALGPFLERAVRG</sequence>
<dbReference type="InterPro" id="IPR001647">
    <property type="entry name" value="HTH_TetR"/>
</dbReference>
<protein>
    <recommendedName>
        <fullName evidence="5">HTH tetR-type domain-containing protein</fullName>
    </recommendedName>
</protein>
<dbReference type="PANTHER" id="PTHR30055">
    <property type="entry name" value="HTH-TYPE TRANSCRIPTIONAL REGULATOR RUTR"/>
    <property type="match status" value="1"/>
</dbReference>
<keyword evidence="3" id="KW-0804">Transcription</keyword>
<gene>
    <name evidence="6" type="ORF">GCM10023147_15410</name>
</gene>
<evidence type="ECO:0000256" key="1">
    <source>
        <dbReference type="ARBA" id="ARBA00023015"/>
    </source>
</evidence>
<dbReference type="Proteomes" id="UP001500635">
    <property type="component" value="Unassembled WGS sequence"/>
</dbReference>
<dbReference type="PROSITE" id="PS50977">
    <property type="entry name" value="HTH_TETR_2"/>
    <property type="match status" value="1"/>
</dbReference>
<keyword evidence="2 4" id="KW-0238">DNA-binding</keyword>
<dbReference type="SUPFAM" id="SSF46689">
    <property type="entry name" value="Homeodomain-like"/>
    <property type="match status" value="1"/>
</dbReference>
<dbReference type="Pfam" id="PF00440">
    <property type="entry name" value="TetR_N"/>
    <property type="match status" value="1"/>
</dbReference>
<dbReference type="RefSeq" id="WP_344993251.1">
    <property type="nucleotide sequence ID" value="NZ_BAABFR010000017.1"/>
</dbReference>
<dbReference type="InterPro" id="IPR040611">
    <property type="entry name" value="AlkX_C"/>
</dbReference>
<evidence type="ECO:0000259" key="5">
    <source>
        <dbReference type="PROSITE" id="PS50977"/>
    </source>
</evidence>
<evidence type="ECO:0000256" key="4">
    <source>
        <dbReference type="PROSITE-ProRule" id="PRU00335"/>
    </source>
</evidence>
<reference evidence="7" key="1">
    <citation type="journal article" date="2019" name="Int. J. Syst. Evol. Microbiol.">
        <title>The Global Catalogue of Microorganisms (GCM) 10K type strain sequencing project: providing services to taxonomists for standard genome sequencing and annotation.</title>
        <authorList>
            <consortium name="The Broad Institute Genomics Platform"/>
            <consortium name="The Broad Institute Genome Sequencing Center for Infectious Disease"/>
            <person name="Wu L."/>
            <person name="Ma J."/>
        </authorList>
    </citation>
    <scope>NUCLEOTIDE SEQUENCE [LARGE SCALE GENOMIC DNA]</scope>
    <source>
        <strain evidence="7">JCM 17688</strain>
    </source>
</reference>
<dbReference type="PANTHER" id="PTHR30055:SF234">
    <property type="entry name" value="HTH-TYPE TRANSCRIPTIONAL REGULATOR BETI"/>
    <property type="match status" value="1"/>
</dbReference>
<name>A0ABP8JDJ6_9ACTN</name>
<evidence type="ECO:0000313" key="7">
    <source>
        <dbReference type="Proteomes" id="UP001500635"/>
    </source>
</evidence>
<dbReference type="EMBL" id="BAABFR010000017">
    <property type="protein sequence ID" value="GAA4389094.1"/>
    <property type="molecule type" value="Genomic_DNA"/>
</dbReference>
<feature type="domain" description="HTH tetR-type" evidence="5">
    <location>
        <begin position="23"/>
        <end position="83"/>
    </location>
</feature>